<dbReference type="RefSeq" id="WP_149669615.1">
    <property type="nucleotide sequence ID" value="NZ_VTUZ01000005.1"/>
</dbReference>
<evidence type="ECO:0008006" key="4">
    <source>
        <dbReference type="Google" id="ProtNLM"/>
    </source>
</evidence>
<evidence type="ECO:0000313" key="3">
    <source>
        <dbReference type="Proteomes" id="UP000325273"/>
    </source>
</evidence>
<evidence type="ECO:0000256" key="1">
    <source>
        <dbReference type="SAM" id="MobiDB-lite"/>
    </source>
</evidence>
<dbReference type="AlphaFoldDB" id="A0A5B0HCJ2"/>
<evidence type="ECO:0000313" key="2">
    <source>
        <dbReference type="EMBL" id="KAA1012985.1"/>
    </source>
</evidence>
<organism evidence="2 3">
    <name type="scientific">Paraburkholderia panacisoli</name>
    <dbReference type="NCBI Taxonomy" id="2603818"/>
    <lineage>
        <taxon>Bacteria</taxon>
        <taxon>Pseudomonadati</taxon>
        <taxon>Pseudomonadota</taxon>
        <taxon>Betaproteobacteria</taxon>
        <taxon>Burkholderiales</taxon>
        <taxon>Burkholderiaceae</taxon>
        <taxon>Paraburkholderia</taxon>
    </lineage>
</organism>
<keyword evidence="3" id="KW-1185">Reference proteome</keyword>
<protein>
    <recommendedName>
        <fullName evidence="4">DUF1351 domain-containing protein</fullName>
    </recommendedName>
</protein>
<gene>
    <name evidence="2" type="ORF">FVF58_09330</name>
</gene>
<comment type="caution">
    <text evidence="2">The sequence shown here is derived from an EMBL/GenBank/DDBJ whole genome shotgun (WGS) entry which is preliminary data.</text>
</comment>
<dbReference type="Proteomes" id="UP000325273">
    <property type="component" value="Unassembled WGS sequence"/>
</dbReference>
<feature type="region of interest" description="Disordered" evidence="1">
    <location>
        <begin position="223"/>
        <end position="245"/>
    </location>
</feature>
<accession>A0A5B0HCJ2</accession>
<reference evidence="2 3" key="1">
    <citation type="submission" date="2019-08" db="EMBL/GenBank/DDBJ databases">
        <title>Paraburkholderia sp. DCY113.</title>
        <authorList>
            <person name="Kang J."/>
        </authorList>
    </citation>
    <scope>NUCLEOTIDE SEQUENCE [LARGE SCALE GENOMIC DNA]</scope>
    <source>
        <strain evidence="2 3">DCY113</strain>
    </source>
</reference>
<name>A0A5B0HCJ2_9BURK</name>
<sequence>MSQATELTVPERAAVALGAAEHEKTLIELSKKYADIVEIKNPAGREQAHSAYMTLKNARIAIEKAGKDARDDATKFSKAVIQEEKRLIEITQAEEARLQKLRDAWDAEVEVERQRKAAADKARIDGIRAKIDEIKDCVVVAMGRTSDELESAISELETTEITLEEYFEFAGEAQAAQMATVAKLKEMLIAQIVLEVEQARLAAERESIERQRAELAERERKAEAARREQEAKDRAERERVEAEQRAARQAEEARLRAEREAAAAKLQAEREAAEAELRKQREEIARQQAEINAVKAEQERVERARLAAIEAEARAKREAEEAAARAEAARIRAEQDAAIAEQKRRERVEFIKSGPGDVEILNLVASHYGVTYQTACNWVGKIEFIEFPDTIESEKAA</sequence>
<proteinExistence type="predicted"/>
<dbReference type="EMBL" id="VTUZ01000005">
    <property type="protein sequence ID" value="KAA1012985.1"/>
    <property type="molecule type" value="Genomic_DNA"/>
</dbReference>